<dbReference type="AlphaFoldDB" id="N1WF58"/>
<dbReference type="STRING" id="1218598.LEP1GSC060_3565"/>
<evidence type="ECO:0000259" key="6">
    <source>
        <dbReference type="Pfam" id="PF00881"/>
    </source>
</evidence>
<dbReference type="EMBL" id="AOHC02000058">
    <property type="protein sequence ID" value="EMY75942.1"/>
    <property type="molecule type" value="Genomic_DNA"/>
</dbReference>
<dbReference type="GO" id="GO:0016491">
    <property type="term" value="F:oxidoreductase activity"/>
    <property type="evidence" value="ECO:0007669"/>
    <property type="project" value="UniProtKB-KW"/>
</dbReference>
<dbReference type="RefSeq" id="WP_003010973.1">
    <property type="nucleotide sequence ID" value="NZ_AOHC02000058.1"/>
</dbReference>
<keyword evidence="4" id="KW-0288">FMN</keyword>
<keyword evidence="8" id="KW-1185">Reference proteome</keyword>
<dbReference type="PANTHER" id="PTHR43673:SF2">
    <property type="entry name" value="NITROREDUCTASE"/>
    <property type="match status" value="1"/>
</dbReference>
<dbReference type="PANTHER" id="PTHR43673">
    <property type="entry name" value="NAD(P)H NITROREDUCTASE YDGI-RELATED"/>
    <property type="match status" value="1"/>
</dbReference>
<evidence type="ECO:0000256" key="1">
    <source>
        <dbReference type="ARBA" id="ARBA00001917"/>
    </source>
</evidence>
<comment type="similarity">
    <text evidence="2">Belongs to the nitroreductase family.</text>
</comment>
<dbReference type="Pfam" id="PF00881">
    <property type="entry name" value="Nitroreductase"/>
    <property type="match status" value="1"/>
</dbReference>
<dbReference type="InterPro" id="IPR029479">
    <property type="entry name" value="Nitroreductase"/>
</dbReference>
<sequence>MDLLEKLNWRYATKRMTGPKLSREKLERILESLRLTPSSFGLQPYKILVIEDEDLKSRILPIAFNQPQIAESSHILVFTAWDKVTEDNIREHIQLSEKVKLNSMYYVFF</sequence>
<protein>
    <submittedName>
        <fullName evidence="7">Nitroreductase family protein</fullName>
    </submittedName>
</protein>
<feature type="domain" description="Nitroreductase" evidence="6">
    <location>
        <begin position="9"/>
        <end position="83"/>
    </location>
</feature>
<dbReference type="Gene3D" id="3.40.109.10">
    <property type="entry name" value="NADH Oxidase"/>
    <property type="match status" value="1"/>
</dbReference>
<evidence type="ECO:0000256" key="4">
    <source>
        <dbReference type="ARBA" id="ARBA00022643"/>
    </source>
</evidence>
<keyword evidence="3" id="KW-0285">Flavoprotein</keyword>
<dbReference type="Proteomes" id="UP000012313">
    <property type="component" value="Unassembled WGS sequence"/>
</dbReference>
<evidence type="ECO:0000313" key="8">
    <source>
        <dbReference type="Proteomes" id="UP000012313"/>
    </source>
</evidence>
<evidence type="ECO:0000256" key="5">
    <source>
        <dbReference type="ARBA" id="ARBA00023002"/>
    </source>
</evidence>
<name>N1WF58_9LEPT</name>
<reference evidence="7" key="1">
    <citation type="submission" date="2013-03" db="EMBL/GenBank/DDBJ databases">
        <authorList>
            <person name="Harkins D.M."/>
            <person name="Durkin A.S."/>
            <person name="Brinkac L.M."/>
            <person name="Haft D.H."/>
            <person name="Selengut J.D."/>
            <person name="Sanka R."/>
            <person name="DePew J."/>
            <person name="Purushe J."/>
            <person name="Hartskeerl R.A."/>
            <person name="Ahmed A."/>
            <person name="van der Linden H."/>
            <person name="Goris M.G.A."/>
            <person name="Vinetz J.M."/>
            <person name="Sutton G.G."/>
            <person name="Nierman W.C."/>
            <person name="Fouts D.E."/>
        </authorList>
    </citation>
    <scope>NUCLEOTIDE SEQUENCE [LARGE SCALE GENOMIC DNA]</scope>
    <source>
        <strain evidence="7">ICFT</strain>
    </source>
</reference>
<proteinExistence type="inferred from homology"/>
<organism evidence="7 8">
    <name type="scientific">Leptospira weilii serovar Ranarum str. ICFT</name>
    <dbReference type="NCBI Taxonomy" id="1218598"/>
    <lineage>
        <taxon>Bacteria</taxon>
        <taxon>Pseudomonadati</taxon>
        <taxon>Spirochaetota</taxon>
        <taxon>Spirochaetia</taxon>
        <taxon>Leptospirales</taxon>
        <taxon>Leptospiraceae</taxon>
        <taxon>Leptospira</taxon>
    </lineage>
</organism>
<gene>
    <name evidence="7" type="ORF">LEP1GSC060_3565</name>
</gene>
<accession>N1WF58</accession>
<dbReference type="InterPro" id="IPR000415">
    <property type="entry name" value="Nitroreductase-like"/>
</dbReference>
<dbReference type="SUPFAM" id="SSF55469">
    <property type="entry name" value="FMN-dependent nitroreductase-like"/>
    <property type="match status" value="1"/>
</dbReference>
<evidence type="ECO:0000256" key="2">
    <source>
        <dbReference type="ARBA" id="ARBA00007118"/>
    </source>
</evidence>
<keyword evidence="5" id="KW-0560">Oxidoreductase</keyword>
<evidence type="ECO:0000313" key="7">
    <source>
        <dbReference type="EMBL" id="EMY75942.1"/>
    </source>
</evidence>
<comment type="caution">
    <text evidence="7">The sequence shown here is derived from an EMBL/GenBank/DDBJ whole genome shotgun (WGS) entry which is preliminary data.</text>
</comment>
<comment type="cofactor">
    <cofactor evidence="1">
        <name>FMN</name>
        <dbReference type="ChEBI" id="CHEBI:58210"/>
    </cofactor>
</comment>
<evidence type="ECO:0000256" key="3">
    <source>
        <dbReference type="ARBA" id="ARBA00022630"/>
    </source>
</evidence>